<evidence type="ECO:0000256" key="2">
    <source>
        <dbReference type="ARBA" id="ARBA00004584"/>
    </source>
</evidence>
<comment type="subcellular location">
    <subcellularLocation>
        <location evidence="2">Chromosome</location>
        <location evidence="2">Centromere</location>
    </subcellularLocation>
    <subcellularLocation>
        <location evidence="1">Nucleus</location>
    </subcellularLocation>
</comment>
<dbReference type="OrthoDB" id="248751at2759"/>
<dbReference type="InterPro" id="IPR029040">
    <property type="entry name" value="RPABC4/Spt4"/>
</dbReference>
<keyword evidence="6" id="KW-0539">Nucleus</keyword>
<dbReference type="SMART" id="SM01389">
    <property type="entry name" value="Spt4"/>
    <property type="match status" value="1"/>
</dbReference>
<dbReference type="GO" id="GO:0000993">
    <property type="term" value="F:RNA polymerase II complex binding"/>
    <property type="evidence" value="ECO:0007669"/>
    <property type="project" value="TreeGrafter"/>
</dbReference>
<dbReference type="InterPro" id="IPR009287">
    <property type="entry name" value="Spt4"/>
</dbReference>
<evidence type="ECO:0000256" key="7">
    <source>
        <dbReference type="ARBA" id="ARBA00023328"/>
    </source>
</evidence>
<dbReference type="EMBL" id="LFZN01000009">
    <property type="protein sequence ID" value="KXT05953.1"/>
    <property type="molecule type" value="Genomic_DNA"/>
</dbReference>
<dbReference type="InterPro" id="IPR022800">
    <property type="entry name" value="Spt4/RpoE2_Znf"/>
</dbReference>
<dbReference type="GO" id="GO:0006355">
    <property type="term" value="P:regulation of DNA-templated transcription"/>
    <property type="evidence" value="ECO:0007669"/>
    <property type="project" value="InterPro"/>
</dbReference>
<evidence type="ECO:0000256" key="5">
    <source>
        <dbReference type="ARBA" id="ARBA00023163"/>
    </source>
</evidence>
<keyword evidence="7" id="KW-0137">Centromere</keyword>
<dbReference type="InterPro" id="IPR038510">
    <property type="entry name" value="Spt4_sf"/>
</dbReference>
<dbReference type="CDD" id="cd07973">
    <property type="entry name" value="Spt4"/>
    <property type="match status" value="1"/>
</dbReference>
<dbReference type="GO" id="GO:0032044">
    <property type="term" value="C:DSIF complex"/>
    <property type="evidence" value="ECO:0007669"/>
    <property type="project" value="TreeGrafter"/>
</dbReference>
<reference evidence="10 11" key="1">
    <citation type="submission" date="2015-07" db="EMBL/GenBank/DDBJ databases">
        <title>Comparative genomics of the Sigatoka disease complex on banana suggests a link between parallel evolutionary changes in Pseudocercospora fijiensis and Pseudocercospora eumusae and increased virulence on the banana host.</title>
        <authorList>
            <person name="Chang T.-C."/>
            <person name="Salvucci A."/>
            <person name="Crous P.W."/>
            <person name="Stergiopoulos I."/>
        </authorList>
    </citation>
    <scope>NUCLEOTIDE SEQUENCE [LARGE SCALE GENOMIC DNA]</scope>
    <source>
        <strain evidence="10 11">CBS 114824</strain>
    </source>
</reference>
<dbReference type="STRING" id="321146.A0A139HU84"/>
<evidence type="ECO:0000313" key="11">
    <source>
        <dbReference type="Proteomes" id="UP000070133"/>
    </source>
</evidence>
<keyword evidence="5" id="KW-0804">Transcription</keyword>
<name>A0A139HU84_9PEZI</name>
<dbReference type="Pfam" id="PF06093">
    <property type="entry name" value="Spt4"/>
    <property type="match status" value="1"/>
</dbReference>
<keyword evidence="11" id="KW-1185">Reference proteome</keyword>
<dbReference type="Proteomes" id="UP000070133">
    <property type="component" value="Unassembled WGS sequence"/>
</dbReference>
<organism evidence="10 11">
    <name type="scientific">Pseudocercospora eumusae</name>
    <dbReference type="NCBI Taxonomy" id="321146"/>
    <lineage>
        <taxon>Eukaryota</taxon>
        <taxon>Fungi</taxon>
        <taxon>Dikarya</taxon>
        <taxon>Ascomycota</taxon>
        <taxon>Pezizomycotina</taxon>
        <taxon>Dothideomycetes</taxon>
        <taxon>Dothideomycetidae</taxon>
        <taxon>Mycosphaerellales</taxon>
        <taxon>Mycosphaerellaceae</taxon>
        <taxon>Pseudocercospora</taxon>
    </lineage>
</organism>
<dbReference type="Gene3D" id="3.30.40.210">
    <property type="match status" value="1"/>
</dbReference>
<evidence type="ECO:0000256" key="8">
    <source>
        <dbReference type="ARBA" id="ARBA00029869"/>
    </source>
</evidence>
<gene>
    <name evidence="10" type="ORF">AC578_385</name>
</gene>
<sequence length="146" mass="16149">MHLSATKLHSSTLPEDHKTLEDTPYCQPTSINMASVPRQLRACLVCSFTQQASKFQKAGCPNCEEFLEMRNNTDAVADCTSEVFEGLVTVNDTQTSWVAKWLRIQGYKPGIYAVKVNGLLAEEYTAAAENAGIRYIPRDGSANQDE</sequence>
<evidence type="ECO:0000259" key="9">
    <source>
        <dbReference type="SMART" id="SM01389"/>
    </source>
</evidence>
<feature type="domain" description="Spt4/RpoE2 zinc finger" evidence="9">
    <location>
        <begin position="40"/>
        <end position="117"/>
    </location>
</feature>
<comment type="caution">
    <text evidence="10">The sequence shown here is derived from an EMBL/GenBank/DDBJ whole genome shotgun (WGS) entry which is preliminary data.</text>
</comment>
<evidence type="ECO:0000256" key="6">
    <source>
        <dbReference type="ARBA" id="ARBA00023242"/>
    </source>
</evidence>
<dbReference type="AlphaFoldDB" id="A0A139HU84"/>
<evidence type="ECO:0000256" key="3">
    <source>
        <dbReference type="ARBA" id="ARBA00010464"/>
    </source>
</evidence>
<dbReference type="GO" id="GO:0140673">
    <property type="term" value="P:transcription elongation-coupled chromatin remodeling"/>
    <property type="evidence" value="ECO:0007669"/>
    <property type="project" value="InterPro"/>
</dbReference>
<dbReference type="GO" id="GO:0000775">
    <property type="term" value="C:chromosome, centromeric region"/>
    <property type="evidence" value="ECO:0007669"/>
    <property type="project" value="UniProtKB-SubCell"/>
</dbReference>
<dbReference type="PANTHER" id="PTHR12882:SF1">
    <property type="entry name" value="TRANSCRIPTION ELONGATION FACTOR SPT4"/>
    <property type="match status" value="1"/>
</dbReference>
<dbReference type="SUPFAM" id="SSF63393">
    <property type="entry name" value="RNA polymerase subunits"/>
    <property type="match status" value="1"/>
</dbReference>
<protein>
    <recommendedName>
        <fullName evidence="4">Transcription elongation factor SPT4</fullName>
    </recommendedName>
    <alternativeName>
        <fullName evidence="8">Chromatin elongation factor SPT4</fullName>
    </alternativeName>
</protein>
<dbReference type="GO" id="GO:0008270">
    <property type="term" value="F:zinc ion binding"/>
    <property type="evidence" value="ECO:0007669"/>
    <property type="project" value="InterPro"/>
</dbReference>
<evidence type="ECO:0000256" key="1">
    <source>
        <dbReference type="ARBA" id="ARBA00004123"/>
    </source>
</evidence>
<proteinExistence type="inferred from homology"/>
<evidence type="ECO:0000256" key="4">
    <source>
        <dbReference type="ARBA" id="ARBA00020182"/>
    </source>
</evidence>
<evidence type="ECO:0000313" key="10">
    <source>
        <dbReference type="EMBL" id="KXT05953.1"/>
    </source>
</evidence>
<dbReference type="PANTHER" id="PTHR12882">
    <property type="entry name" value="SUPPRESSOR OF TY 4"/>
    <property type="match status" value="1"/>
</dbReference>
<comment type="similarity">
    <text evidence="3">Belongs to the SPT4 family.</text>
</comment>
<accession>A0A139HU84</accession>